<evidence type="ECO:0008006" key="4">
    <source>
        <dbReference type="Google" id="ProtNLM"/>
    </source>
</evidence>
<evidence type="ECO:0000313" key="2">
    <source>
        <dbReference type="EMBL" id="KAG0557251.1"/>
    </source>
</evidence>
<comment type="similarity">
    <text evidence="1">Belongs to the Mo25 family.</text>
</comment>
<dbReference type="AlphaFoldDB" id="A0A8T0GDD9"/>
<dbReference type="InterPro" id="IPR016024">
    <property type="entry name" value="ARM-type_fold"/>
</dbReference>
<dbReference type="FunFam" id="1.25.10.10:FF:000247">
    <property type="entry name" value="calcium-binding protein 39"/>
    <property type="match status" value="1"/>
</dbReference>
<dbReference type="GO" id="GO:0035556">
    <property type="term" value="P:intracellular signal transduction"/>
    <property type="evidence" value="ECO:0007669"/>
    <property type="project" value="TreeGrafter"/>
</dbReference>
<dbReference type="SUPFAM" id="SSF48371">
    <property type="entry name" value="ARM repeat"/>
    <property type="match status" value="1"/>
</dbReference>
<keyword evidence="3" id="KW-1185">Reference proteome</keyword>
<comment type="caution">
    <text evidence="2">The sequence shown here is derived from an EMBL/GenBank/DDBJ whole genome shotgun (WGS) entry which is preliminary data.</text>
</comment>
<evidence type="ECO:0000256" key="1">
    <source>
        <dbReference type="ARBA" id="ARBA00011012"/>
    </source>
</evidence>
<reference evidence="2 3" key="1">
    <citation type="submission" date="2020-06" db="EMBL/GenBank/DDBJ databases">
        <title>WGS assembly of Ceratodon purpureus strain R40.</title>
        <authorList>
            <person name="Carey S.B."/>
            <person name="Jenkins J."/>
            <person name="Shu S."/>
            <person name="Lovell J.T."/>
            <person name="Sreedasyam A."/>
            <person name="Maumus F."/>
            <person name="Tiley G.P."/>
            <person name="Fernandez-Pozo N."/>
            <person name="Barry K."/>
            <person name="Chen C."/>
            <person name="Wang M."/>
            <person name="Lipzen A."/>
            <person name="Daum C."/>
            <person name="Saski C.A."/>
            <person name="Payton A.C."/>
            <person name="Mcbreen J.C."/>
            <person name="Conrad R.E."/>
            <person name="Kollar L.M."/>
            <person name="Olsson S."/>
            <person name="Huttunen S."/>
            <person name="Landis J.B."/>
            <person name="Wickett N.J."/>
            <person name="Johnson M.G."/>
            <person name="Rensing S.A."/>
            <person name="Grimwood J."/>
            <person name="Schmutz J."/>
            <person name="Mcdaniel S.F."/>
        </authorList>
    </citation>
    <scope>NUCLEOTIDE SEQUENCE [LARGE SCALE GENOMIC DNA]</scope>
    <source>
        <strain evidence="2 3">R40</strain>
    </source>
</reference>
<dbReference type="InterPro" id="IPR011989">
    <property type="entry name" value="ARM-like"/>
</dbReference>
<dbReference type="Proteomes" id="UP000822688">
    <property type="component" value="Chromosome 11"/>
</dbReference>
<name>A0A8T0GDD9_CERPU</name>
<gene>
    <name evidence="2" type="ORF">KC19_11G113700</name>
</gene>
<accession>A0A8T0GDD9</accession>
<dbReference type="InterPro" id="IPR013878">
    <property type="entry name" value="Mo25"/>
</dbReference>
<evidence type="ECO:0000313" key="3">
    <source>
        <dbReference type="Proteomes" id="UP000822688"/>
    </source>
</evidence>
<proteinExistence type="inferred from homology"/>
<dbReference type="GO" id="GO:0043539">
    <property type="term" value="F:protein serine/threonine kinase activator activity"/>
    <property type="evidence" value="ECO:0007669"/>
    <property type="project" value="TreeGrafter"/>
</dbReference>
<protein>
    <recommendedName>
        <fullName evidence="4">Mo25-like protein</fullName>
    </recommendedName>
</protein>
<dbReference type="Gene3D" id="1.25.10.10">
    <property type="entry name" value="Leucine-rich Repeat Variant"/>
    <property type="match status" value="1"/>
</dbReference>
<dbReference type="OrthoDB" id="609103at2759"/>
<organism evidence="2 3">
    <name type="scientific">Ceratodon purpureus</name>
    <name type="common">Fire moss</name>
    <name type="synonym">Dicranum purpureum</name>
    <dbReference type="NCBI Taxonomy" id="3225"/>
    <lineage>
        <taxon>Eukaryota</taxon>
        <taxon>Viridiplantae</taxon>
        <taxon>Streptophyta</taxon>
        <taxon>Embryophyta</taxon>
        <taxon>Bryophyta</taxon>
        <taxon>Bryophytina</taxon>
        <taxon>Bryopsida</taxon>
        <taxon>Dicranidae</taxon>
        <taxon>Pseudoditrichales</taxon>
        <taxon>Ditrichaceae</taxon>
        <taxon>Ceratodon</taxon>
    </lineage>
</organism>
<sequence length="343" mass="39495">MSFSFFKQLKPKTPAELVRQVKDSLSSLDTKTMGDQRLLEKSLEEVDKNIKAMKDLLLGDSDTEPNAEVVAEVIQEACKVDVLELIVQKIPTLDWEARKDCVHIWGAVLRQKVGGVQCGLEYLESHTEHLDYLVLCYENKEVALNCGSMLRECARYPTLAKYMLESVSFEMFFKFVETPNFDVASDAFATFKELLTRHNAVVVAYLTSRYASFFTNFDKLLRSSNYVTRRQSLKLLSDILLERSNSAIMMLYISDVRNLRVMMTLITDPSKNIQASAFHVFKVFVANPQKPPQIVNILAKNRDRLLRFLDNFHIDKEDEQFEEEKELLVKEIEGLTSPTSRHR</sequence>
<dbReference type="PANTHER" id="PTHR10182">
    <property type="entry name" value="CALCIUM-BINDING PROTEIN 39-RELATED"/>
    <property type="match status" value="1"/>
</dbReference>
<dbReference type="Pfam" id="PF08569">
    <property type="entry name" value="Mo25"/>
    <property type="match status" value="1"/>
</dbReference>
<dbReference type="PANTHER" id="PTHR10182:SF3">
    <property type="entry name" value="PROTEIN MO25"/>
    <property type="match status" value="1"/>
</dbReference>
<dbReference type="EMBL" id="CM026432">
    <property type="protein sequence ID" value="KAG0557251.1"/>
    <property type="molecule type" value="Genomic_DNA"/>
</dbReference>